<dbReference type="EMBL" id="AZMM01018371">
    <property type="protein sequence ID" value="ETJ20893.1"/>
    <property type="molecule type" value="Genomic_DNA"/>
</dbReference>
<organism evidence="3">
    <name type="scientific">human gut metagenome</name>
    <dbReference type="NCBI Taxonomy" id="408170"/>
    <lineage>
        <taxon>unclassified sequences</taxon>
        <taxon>metagenomes</taxon>
        <taxon>organismal metagenomes</taxon>
    </lineage>
</organism>
<sequence>MEKEIVIMRWILVFIFLYVIPLVVLFKNYKKFSRACIYACTYVVLATTIVISNMYISGIKQLENNNSMVMNYKEIYTSSLDINNVEQDLLKIKQYKSDISDIENIALKPIKECGVYSKDIQTCITNNAKIRKDIDKAKYMSERVIELYDDMEVPQLSKNEYTKTLNECTKYMKESYELKYKAIDQIDKLIKKDDIDDVSEIKKYIKQSDEKIDKYQKQISELERKIRNK</sequence>
<evidence type="ECO:0000313" key="3">
    <source>
        <dbReference type="EMBL" id="ETJ20893.1"/>
    </source>
</evidence>
<feature type="coiled-coil region" evidence="1">
    <location>
        <begin position="198"/>
        <end position="225"/>
    </location>
</feature>
<keyword evidence="2" id="KW-0812">Transmembrane</keyword>
<keyword evidence="2" id="KW-0472">Membrane</keyword>
<keyword evidence="2" id="KW-1133">Transmembrane helix</keyword>
<keyword evidence="1" id="KW-0175">Coiled coil</keyword>
<comment type="caution">
    <text evidence="3">The sequence shown here is derived from an EMBL/GenBank/DDBJ whole genome shotgun (WGS) entry which is preliminary data.</text>
</comment>
<gene>
    <name evidence="3" type="ORF">Q604_UNBC18371G0010</name>
</gene>
<evidence type="ECO:0000256" key="1">
    <source>
        <dbReference type="SAM" id="Coils"/>
    </source>
</evidence>
<name>W1WRX2_9ZZZZ</name>
<feature type="transmembrane region" description="Helical" evidence="2">
    <location>
        <begin position="35"/>
        <end position="56"/>
    </location>
</feature>
<accession>W1WRX2</accession>
<feature type="transmembrane region" description="Helical" evidence="2">
    <location>
        <begin position="6"/>
        <end position="26"/>
    </location>
</feature>
<evidence type="ECO:0000256" key="2">
    <source>
        <dbReference type="SAM" id="Phobius"/>
    </source>
</evidence>
<dbReference type="AlphaFoldDB" id="W1WRX2"/>
<protein>
    <submittedName>
        <fullName evidence="3">Uncharacterized protein</fullName>
    </submittedName>
</protein>
<proteinExistence type="predicted"/>
<reference evidence="3" key="1">
    <citation type="submission" date="2013-12" db="EMBL/GenBank/DDBJ databases">
        <title>A Varibaculum cambriense genome reconstructed from a premature infant gut community with otherwise low bacterial novelty that shifts toward anaerobic metabolism during the third week of life.</title>
        <authorList>
            <person name="Brown C.T."/>
            <person name="Sharon I."/>
            <person name="Thomas B.C."/>
            <person name="Castelle C.J."/>
            <person name="Morowitz M.J."/>
            <person name="Banfield J.F."/>
        </authorList>
    </citation>
    <scope>NUCLEOTIDE SEQUENCE</scope>
</reference>